<name>A0AAV7V2G5_PLEWA</name>
<organism evidence="1 2">
    <name type="scientific">Pleurodeles waltl</name>
    <name type="common">Iberian ribbed newt</name>
    <dbReference type="NCBI Taxonomy" id="8319"/>
    <lineage>
        <taxon>Eukaryota</taxon>
        <taxon>Metazoa</taxon>
        <taxon>Chordata</taxon>
        <taxon>Craniata</taxon>
        <taxon>Vertebrata</taxon>
        <taxon>Euteleostomi</taxon>
        <taxon>Amphibia</taxon>
        <taxon>Batrachia</taxon>
        <taxon>Caudata</taxon>
        <taxon>Salamandroidea</taxon>
        <taxon>Salamandridae</taxon>
        <taxon>Pleurodelinae</taxon>
        <taxon>Pleurodeles</taxon>
    </lineage>
</organism>
<protein>
    <submittedName>
        <fullName evidence="1">Uncharacterized protein</fullName>
    </submittedName>
</protein>
<keyword evidence="2" id="KW-1185">Reference proteome</keyword>
<dbReference type="Proteomes" id="UP001066276">
    <property type="component" value="Chromosome 2_2"/>
</dbReference>
<accession>A0AAV7V2G5</accession>
<evidence type="ECO:0000313" key="1">
    <source>
        <dbReference type="EMBL" id="KAJ1194786.1"/>
    </source>
</evidence>
<gene>
    <name evidence="1" type="ORF">NDU88_004072</name>
</gene>
<sequence>MASRETYLDLVQEAIKLPRFILVPFGCYGIAVIDLCPSADVDPCEVVLRVAVCAAIRMYVCLRLKVEPDLLSL</sequence>
<comment type="caution">
    <text evidence="1">The sequence shown here is derived from an EMBL/GenBank/DDBJ whole genome shotgun (WGS) entry which is preliminary data.</text>
</comment>
<dbReference type="AlphaFoldDB" id="A0AAV7V2G5"/>
<dbReference type="EMBL" id="JANPWB010000004">
    <property type="protein sequence ID" value="KAJ1194786.1"/>
    <property type="molecule type" value="Genomic_DNA"/>
</dbReference>
<reference evidence="1" key="1">
    <citation type="journal article" date="2022" name="bioRxiv">
        <title>Sequencing and chromosome-scale assembly of the giantPleurodeles waltlgenome.</title>
        <authorList>
            <person name="Brown T."/>
            <person name="Elewa A."/>
            <person name="Iarovenko S."/>
            <person name="Subramanian E."/>
            <person name="Araus A.J."/>
            <person name="Petzold A."/>
            <person name="Susuki M."/>
            <person name="Suzuki K.-i.T."/>
            <person name="Hayashi T."/>
            <person name="Toyoda A."/>
            <person name="Oliveira C."/>
            <person name="Osipova E."/>
            <person name="Leigh N.D."/>
            <person name="Simon A."/>
            <person name="Yun M.H."/>
        </authorList>
    </citation>
    <scope>NUCLEOTIDE SEQUENCE</scope>
    <source>
        <strain evidence="1">20211129_DDA</strain>
        <tissue evidence="1">Liver</tissue>
    </source>
</reference>
<evidence type="ECO:0000313" key="2">
    <source>
        <dbReference type="Proteomes" id="UP001066276"/>
    </source>
</evidence>
<proteinExistence type="predicted"/>